<reference evidence="2" key="1">
    <citation type="submission" date="2020-10" db="EMBL/GenBank/DDBJ databases">
        <authorList>
            <person name="Abbas A."/>
            <person name="Razzaq R."/>
            <person name="Waqas M."/>
            <person name="Abbas N."/>
            <person name="Nielsen T.K."/>
            <person name="Hansen L.H."/>
            <person name="Hussain S."/>
            <person name="Shahid M."/>
        </authorList>
    </citation>
    <scope>NUCLEOTIDE SEQUENCE</scope>
    <source>
        <strain evidence="2">S14</strain>
    </source>
</reference>
<feature type="signal peptide" evidence="1">
    <location>
        <begin position="1"/>
        <end position="37"/>
    </location>
</feature>
<organism evidence="2 3">
    <name type="scientific">Chelatococcus sambhunathii</name>
    <dbReference type="NCBI Taxonomy" id="363953"/>
    <lineage>
        <taxon>Bacteria</taxon>
        <taxon>Pseudomonadati</taxon>
        <taxon>Pseudomonadota</taxon>
        <taxon>Alphaproteobacteria</taxon>
        <taxon>Hyphomicrobiales</taxon>
        <taxon>Chelatococcaceae</taxon>
        <taxon>Chelatococcus</taxon>
    </lineage>
</organism>
<gene>
    <name evidence="2" type="ORF">IHQ68_16015</name>
</gene>
<protein>
    <submittedName>
        <fullName evidence="2">Uncharacterized protein</fullName>
    </submittedName>
</protein>
<proteinExistence type="predicted"/>
<accession>A0ABU1DJ19</accession>
<dbReference type="PROSITE" id="PS51318">
    <property type="entry name" value="TAT"/>
    <property type="match status" value="1"/>
</dbReference>
<sequence>MVKFDSDTESAGFERRGALAALLGTAAVAASAGSAQAASHSNVRKVAPAASPVTATIASPALAGYAYRTVWYCDFLPLDPSSSARTFAGSGGMYAASVLEASIEIPAGATLRDAEWYVANSSGADATFYCAVWTPADGYIATFAPATVPSTGISPTATRVLTTSANWGPYPDGAKIILYAPTASNVLLNGVRLGFTGGGLEANIRTAPLKLYDSATTGGKYAAGETRTVTLAGVPAGTTAVILRVITTGSTAAGSVKVFPANQAEPDVGTGIIAVNAEGITEATIYVIANRQVKIRPSRAANVRLDLVGWYR</sequence>
<feature type="chain" id="PRO_5045724365" evidence="1">
    <location>
        <begin position="38"/>
        <end position="312"/>
    </location>
</feature>
<dbReference type="InterPro" id="IPR006311">
    <property type="entry name" value="TAT_signal"/>
</dbReference>
<dbReference type="Proteomes" id="UP001181622">
    <property type="component" value="Unassembled WGS sequence"/>
</dbReference>
<evidence type="ECO:0000256" key="1">
    <source>
        <dbReference type="SAM" id="SignalP"/>
    </source>
</evidence>
<name>A0ABU1DJ19_9HYPH</name>
<keyword evidence="3" id="KW-1185">Reference proteome</keyword>
<evidence type="ECO:0000313" key="2">
    <source>
        <dbReference type="EMBL" id="MDR4308126.1"/>
    </source>
</evidence>
<comment type="caution">
    <text evidence="2">The sequence shown here is derived from an EMBL/GenBank/DDBJ whole genome shotgun (WGS) entry which is preliminary data.</text>
</comment>
<keyword evidence="1" id="KW-0732">Signal</keyword>
<dbReference type="RefSeq" id="WP_309393608.1">
    <property type="nucleotide sequence ID" value="NZ_JADBEO010000041.1"/>
</dbReference>
<dbReference type="EMBL" id="JADBEO010000041">
    <property type="protein sequence ID" value="MDR4308126.1"/>
    <property type="molecule type" value="Genomic_DNA"/>
</dbReference>
<evidence type="ECO:0000313" key="3">
    <source>
        <dbReference type="Proteomes" id="UP001181622"/>
    </source>
</evidence>